<protein>
    <submittedName>
        <fullName evidence="2">Acetyltransferase, ribosomal protein N-acetylase</fullName>
    </submittedName>
</protein>
<dbReference type="PROSITE" id="PS51186">
    <property type="entry name" value="GNAT"/>
    <property type="match status" value="1"/>
</dbReference>
<dbReference type="GO" id="GO:0005840">
    <property type="term" value="C:ribosome"/>
    <property type="evidence" value="ECO:0007669"/>
    <property type="project" value="UniProtKB-KW"/>
</dbReference>
<dbReference type="RefSeq" id="WP_005460981.1">
    <property type="nucleotide sequence ID" value="NZ_CM001484.1"/>
</dbReference>
<dbReference type="SUPFAM" id="SSF55729">
    <property type="entry name" value="Acyl-CoA N-acyltransferases (Nat)"/>
    <property type="match status" value="1"/>
</dbReference>
<feature type="domain" description="N-acetyltransferase" evidence="1">
    <location>
        <begin position="1"/>
        <end position="159"/>
    </location>
</feature>
<name>I1CWV5_9PSEU</name>
<dbReference type="AlphaFoldDB" id="I1CWV5"/>
<keyword evidence="2" id="KW-0808">Transferase</keyword>
<evidence type="ECO:0000259" key="1">
    <source>
        <dbReference type="PROSITE" id="PS51186"/>
    </source>
</evidence>
<dbReference type="eggNOG" id="COG1670">
    <property type="taxonomic scope" value="Bacteria"/>
</dbReference>
<keyword evidence="3" id="KW-1185">Reference proteome</keyword>
<sequence>MLRPATDADVEVIRRWRNHPKVRRASFTTHEIGPEEHRAWWERVSADPTRRVLIFEREGRPAGVVLFTGVGSELVEWSKYVDVDGLGSDRSAAWEQLEYEAIDYAFDVLGARRIGAATLATNKPVLSLHARTGFTEVRRYTREVDGEARQVVWNELSAESWRARRENSDA</sequence>
<keyword evidence="2" id="KW-0689">Ribosomal protein</keyword>
<evidence type="ECO:0000313" key="3">
    <source>
        <dbReference type="Proteomes" id="UP000005087"/>
    </source>
</evidence>
<dbReference type="Gene3D" id="3.40.630.30">
    <property type="match status" value="1"/>
</dbReference>
<dbReference type="GO" id="GO:0016747">
    <property type="term" value="F:acyltransferase activity, transferring groups other than amino-acyl groups"/>
    <property type="evidence" value="ECO:0007669"/>
    <property type="project" value="InterPro"/>
</dbReference>
<keyword evidence="2" id="KW-0687">Ribonucleoprotein</keyword>
<dbReference type="InterPro" id="IPR016181">
    <property type="entry name" value="Acyl_CoA_acyltransferase"/>
</dbReference>
<dbReference type="STRING" id="928724.SacglDRAFT_00216"/>
<dbReference type="OrthoDB" id="5358891at2"/>
<gene>
    <name evidence="2" type="ORF">SacglDRAFT_00216</name>
</gene>
<organism evidence="2 3">
    <name type="scientific">Saccharomonospora glauca K62</name>
    <dbReference type="NCBI Taxonomy" id="928724"/>
    <lineage>
        <taxon>Bacteria</taxon>
        <taxon>Bacillati</taxon>
        <taxon>Actinomycetota</taxon>
        <taxon>Actinomycetes</taxon>
        <taxon>Pseudonocardiales</taxon>
        <taxon>Pseudonocardiaceae</taxon>
        <taxon>Saccharomonospora</taxon>
    </lineage>
</organism>
<evidence type="ECO:0000313" key="2">
    <source>
        <dbReference type="EMBL" id="EIE97179.1"/>
    </source>
</evidence>
<dbReference type="Proteomes" id="UP000005087">
    <property type="component" value="Chromosome"/>
</dbReference>
<dbReference type="Pfam" id="PF13302">
    <property type="entry name" value="Acetyltransf_3"/>
    <property type="match status" value="1"/>
</dbReference>
<dbReference type="InterPro" id="IPR000182">
    <property type="entry name" value="GNAT_dom"/>
</dbReference>
<dbReference type="EMBL" id="CM001484">
    <property type="protein sequence ID" value="EIE97179.1"/>
    <property type="molecule type" value="Genomic_DNA"/>
</dbReference>
<reference evidence="2 3" key="1">
    <citation type="submission" date="2011-09" db="EMBL/GenBank/DDBJ databases">
        <authorList>
            <consortium name="US DOE Joint Genome Institute (JGI-PGF)"/>
            <person name="Lucas S."/>
            <person name="Han J."/>
            <person name="Lapidus A."/>
            <person name="Cheng J.-F."/>
            <person name="Goodwin L."/>
            <person name="Pitluck S."/>
            <person name="Peters L."/>
            <person name="Land M.L."/>
            <person name="Hauser L."/>
            <person name="Brambilla E."/>
            <person name="Klenk H.-P."/>
            <person name="Woyke T.J."/>
        </authorList>
    </citation>
    <scope>NUCLEOTIDE SEQUENCE [LARGE SCALE GENOMIC DNA]</scope>
    <source>
        <strain evidence="2 3">K62</strain>
    </source>
</reference>
<reference evidence="3" key="2">
    <citation type="submission" date="2012-01" db="EMBL/GenBank/DDBJ databases">
        <title>Noncontiguous Finished sequence of chromosome of Saccharomonospora glauca K62.</title>
        <authorList>
            <consortium name="US DOE Joint Genome Institute"/>
            <person name="Lucas S."/>
            <person name="Han J."/>
            <person name="Lapidus A."/>
            <person name="Cheng J.-F."/>
            <person name="Goodwin L."/>
            <person name="Pitluck S."/>
            <person name="Peters L."/>
            <person name="Mikhailova N."/>
            <person name="Held B."/>
            <person name="Detter J.C."/>
            <person name="Han C."/>
            <person name="Tapia R."/>
            <person name="Land M."/>
            <person name="Hauser L."/>
            <person name="Kyrpides N."/>
            <person name="Ivanova N."/>
            <person name="Pagani I."/>
            <person name="Brambilla E.-M."/>
            <person name="Klenk H.-P."/>
            <person name="Woyke T."/>
        </authorList>
    </citation>
    <scope>NUCLEOTIDE SEQUENCE [LARGE SCALE GENOMIC DNA]</scope>
    <source>
        <strain evidence="3">K62</strain>
    </source>
</reference>
<accession>I1CWV5</accession>
<proteinExistence type="predicted"/>
<dbReference type="HOGENOM" id="CLU_013985_3_2_11"/>